<evidence type="ECO:0000313" key="1">
    <source>
        <dbReference type="EMBL" id="ANM44886.1"/>
    </source>
</evidence>
<name>A0A192Y786_9CAUD</name>
<proteinExistence type="predicted"/>
<dbReference type="Proteomes" id="UP000224336">
    <property type="component" value="Segment"/>
</dbReference>
<protein>
    <submittedName>
        <fullName evidence="1">Structural protein</fullName>
    </submittedName>
</protein>
<organism evidence="1 2">
    <name type="scientific">Pseudomonas phage KTN4</name>
    <dbReference type="NCBI Taxonomy" id="1862701"/>
    <lineage>
        <taxon>Viruses</taxon>
        <taxon>Duplodnaviria</taxon>
        <taxon>Heunggongvirae</taxon>
        <taxon>Uroviricota</taxon>
        <taxon>Caudoviricetes</taxon>
        <taxon>Chimalliviridae</taxon>
        <taxon>Phikzvirus</taxon>
        <taxon>Phikzvirus phiKZ</taxon>
    </lineage>
</organism>
<reference evidence="1 2" key="1">
    <citation type="journal article" date="2016" name="Sci. Rep.">
        <title>A proposed integrated approach for the preclinical evaluation of phage therapy in Pseudomonas infections.</title>
        <authorList>
            <person name="Danis-Wlodarczyk K."/>
            <person name="Vandenheuvel D."/>
            <person name="Jang H.B."/>
            <person name="Briers Y."/>
            <person name="Olszak T."/>
            <person name="Arabski M."/>
            <person name="Wasik S."/>
            <person name="Drabik M."/>
            <person name="Higgins G."/>
            <person name="Tyrrell J."/>
            <person name="Harvey B.J."/>
            <person name="Noben J.P."/>
            <person name="Lavigne R."/>
            <person name="Drulis-Kawa Z."/>
        </authorList>
    </citation>
    <scope>NUCLEOTIDE SEQUENCE [LARGE SCALE GENOMIC DNA]</scope>
</reference>
<sequence>MAVDASSLMREVDTIINSANNYSAYKIEAKILVGDFDWVVPLRVDYFDTFRNYADGSYGDLILTELLIGTGDFQFDILPRRDELRCDVKFIPLLPNSSLLDTSRKASVKRYRCFVVLSPEDDITLTNKQSQLTSKEAMNQISYKPYRFQLVEESVYQSLMITIGKNFTNVTTADVLRAFLKQSISQLTEADDNRVIDINMEPGWNTEVRPVIPIPDGTPLKDLPNILQNREGGVYATGLGRYIQGSYLYVYSLYDTKKYQKGAKTLNIINVPNDRLYGVEKTYVNGDTYTTILATGDASSLDKALYEMVDNGSGYRFADANKLLDDFTISKDNKMLVDAASNLYEVRGDGLKTGFQNIQWTKQRSTSNPFKHYTELAKRQGQFLKIQWNHGDADILTPGMPVKFQTVDNNVVKTYYGVLLGVDEQFAAGDNNPNPHRYVCVVTLAIFLNRSDQNEIEPST</sequence>
<accession>A0A192Y786</accession>
<gene>
    <name evidence="1" type="ORF">KTN4_128</name>
</gene>
<dbReference type="EMBL" id="KU521356">
    <property type="protein sequence ID" value="ANM44886.1"/>
    <property type="molecule type" value="Genomic_DNA"/>
</dbReference>
<evidence type="ECO:0000313" key="2">
    <source>
        <dbReference type="Proteomes" id="UP000224336"/>
    </source>
</evidence>